<keyword evidence="1" id="KW-0732">Signal</keyword>
<evidence type="ECO:0000313" key="2">
    <source>
        <dbReference type="EMBL" id="KAK3681415.1"/>
    </source>
</evidence>
<gene>
    <name evidence="2" type="ORF">B0T22DRAFT_305639</name>
</gene>
<proteinExistence type="predicted"/>
<feature type="chain" id="PRO_5042079908" description="Secreted protein" evidence="1">
    <location>
        <begin position="28"/>
        <end position="160"/>
    </location>
</feature>
<sequence length="160" mass="18217">MFVGRSAMTWRTAGFYILLYFLSLVSGEEEDDYMENGGGLVLTWPLPGLRASVRWLFDMAAHGTAKISYMEDGSLFFLFLFCLRKTEKAWLPFPPFFLSLLPVCGRRGGGGNSLWQLCSLLCNLAGCGRLVLQHHVPGYSVVRHQSIRLYLYWSEVCEWC</sequence>
<dbReference type="EMBL" id="JAULSO010000007">
    <property type="protein sequence ID" value="KAK3681415.1"/>
    <property type="molecule type" value="Genomic_DNA"/>
</dbReference>
<dbReference type="Proteomes" id="UP001270362">
    <property type="component" value="Unassembled WGS sequence"/>
</dbReference>
<organism evidence="2 3">
    <name type="scientific">Podospora appendiculata</name>
    <dbReference type="NCBI Taxonomy" id="314037"/>
    <lineage>
        <taxon>Eukaryota</taxon>
        <taxon>Fungi</taxon>
        <taxon>Dikarya</taxon>
        <taxon>Ascomycota</taxon>
        <taxon>Pezizomycotina</taxon>
        <taxon>Sordariomycetes</taxon>
        <taxon>Sordariomycetidae</taxon>
        <taxon>Sordariales</taxon>
        <taxon>Podosporaceae</taxon>
        <taxon>Podospora</taxon>
    </lineage>
</organism>
<name>A0AAE1C7F4_9PEZI</name>
<comment type="caution">
    <text evidence="2">The sequence shown here is derived from an EMBL/GenBank/DDBJ whole genome shotgun (WGS) entry which is preliminary data.</text>
</comment>
<evidence type="ECO:0000313" key="3">
    <source>
        <dbReference type="Proteomes" id="UP001270362"/>
    </source>
</evidence>
<reference evidence="2" key="2">
    <citation type="submission" date="2023-06" db="EMBL/GenBank/DDBJ databases">
        <authorList>
            <consortium name="Lawrence Berkeley National Laboratory"/>
            <person name="Haridas S."/>
            <person name="Hensen N."/>
            <person name="Bonometti L."/>
            <person name="Westerberg I."/>
            <person name="Brannstrom I.O."/>
            <person name="Guillou S."/>
            <person name="Cros-Aarteil S."/>
            <person name="Calhoun S."/>
            <person name="Kuo A."/>
            <person name="Mondo S."/>
            <person name="Pangilinan J."/>
            <person name="Riley R."/>
            <person name="Labutti K."/>
            <person name="Andreopoulos B."/>
            <person name="Lipzen A."/>
            <person name="Chen C."/>
            <person name="Yanf M."/>
            <person name="Daum C."/>
            <person name="Ng V."/>
            <person name="Clum A."/>
            <person name="Steindorff A."/>
            <person name="Ohm R."/>
            <person name="Martin F."/>
            <person name="Silar P."/>
            <person name="Natvig D."/>
            <person name="Lalanne C."/>
            <person name="Gautier V."/>
            <person name="Ament-Velasquez S.L."/>
            <person name="Kruys A."/>
            <person name="Hutchinson M.I."/>
            <person name="Powell A.J."/>
            <person name="Barry K."/>
            <person name="Miller A.N."/>
            <person name="Grigoriev I.V."/>
            <person name="Debuchy R."/>
            <person name="Gladieux P."/>
            <person name="Thoren M.H."/>
            <person name="Johannesson H."/>
        </authorList>
    </citation>
    <scope>NUCLEOTIDE SEQUENCE</scope>
    <source>
        <strain evidence="2">CBS 314.62</strain>
    </source>
</reference>
<evidence type="ECO:0008006" key="4">
    <source>
        <dbReference type="Google" id="ProtNLM"/>
    </source>
</evidence>
<keyword evidence="3" id="KW-1185">Reference proteome</keyword>
<evidence type="ECO:0000256" key="1">
    <source>
        <dbReference type="SAM" id="SignalP"/>
    </source>
</evidence>
<reference evidence="2" key="1">
    <citation type="journal article" date="2023" name="Mol. Phylogenet. Evol.">
        <title>Genome-scale phylogeny and comparative genomics of the fungal order Sordariales.</title>
        <authorList>
            <person name="Hensen N."/>
            <person name="Bonometti L."/>
            <person name="Westerberg I."/>
            <person name="Brannstrom I.O."/>
            <person name="Guillou S."/>
            <person name="Cros-Aarteil S."/>
            <person name="Calhoun S."/>
            <person name="Haridas S."/>
            <person name="Kuo A."/>
            <person name="Mondo S."/>
            <person name="Pangilinan J."/>
            <person name="Riley R."/>
            <person name="LaButti K."/>
            <person name="Andreopoulos B."/>
            <person name="Lipzen A."/>
            <person name="Chen C."/>
            <person name="Yan M."/>
            <person name="Daum C."/>
            <person name="Ng V."/>
            <person name="Clum A."/>
            <person name="Steindorff A."/>
            <person name="Ohm R.A."/>
            <person name="Martin F."/>
            <person name="Silar P."/>
            <person name="Natvig D.O."/>
            <person name="Lalanne C."/>
            <person name="Gautier V."/>
            <person name="Ament-Velasquez S.L."/>
            <person name="Kruys A."/>
            <person name="Hutchinson M.I."/>
            <person name="Powell A.J."/>
            <person name="Barry K."/>
            <person name="Miller A.N."/>
            <person name="Grigoriev I.V."/>
            <person name="Debuchy R."/>
            <person name="Gladieux P."/>
            <person name="Hiltunen Thoren M."/>
            <person name="Johannesson H."/>
        </authorList>
    </citation>
    <scope>NUCLEOTIDE SEQUENCE</scope>
    <source>
        <strain evidence="2">CBS 314.62</strain>
    </source>
</reference>
<dbReference type="AlphaFoldDB" id="A0AAE1C7F4"/>
<accession>A0AAE1C7F4</accession>
<feature type="signal peptide" evidence="1">
    <location>
        <begin position="1"/>
        <end position="27"/>
    </location>
</feature>
<protein>
    <recommendedName>
        <fullName evidence="4">Secreted protein</fullName>
    </recommendedName>
</protein>